<evidence type="ECO:0000256" key="2">
    <source>
        <dbReference type="ARBA" id="ARBA00013168"/>
    </source>
</evidence>
<keyword evidence="8" id="KW-0648">Protein biosynthesis</keyword>
<dbReference type="NCBIfam" id="NF002436">
    <property type="entry name" value="PRK01584.1"/>
    <property type="match status" value="1"/>
</dbReference>
<accession>A0A1G2ITI7</accession>
<evidence type="ECO:0000256" key="9">
    <source>
        <dbReference type="ARBA" id="ARBA00023146"/>
    </source>
</evidence>
<dbReference type="Proteomes" id="UP000178632">
    <property type="component" value="Unassembled WGS sequence"/>
</dbReference>
<dbReference type="PANTHER" id="PTHR11777:SF9">
    <property type="entry name" value="ALANINE--TRNA LIGASE, CYTOPLASMIC"/>
    <property type="match status" value="1"/>
</dbReference>
<dbReference type="GO" id="GO:0000049">
    <property type="term" value="F:tRNA binding"/>
    <property type="evidence" value="ECO:0007669"/>
    <property type="project" value="UniProtKB-KW"/>
</dbReference>
<evidence type="ECO:0000256" key="3">
    <source>
        <dbReference type="ARBA" id="ARBA00022555"/>
    </source>
</evidence>
<dbReference type="InterPro" id="IPR012947">
    <property type="entry name" value="tRNA_SAD"/>
</dbReference>
<gene>
    <name evidence="11" type="ORF">A3G45_01300</name>
</gene>
<keyword evidence="5" id="KW-0547">Nucleotide-binding</keyword>
<dbReference type="GO" id="GO:0004813">
    <property type="term" value="F:alanine-tRNA ligase activity"/>
    <property type="evidence" value="ECO:0007669"/>
    <property type="project" value="UniProtKB-EC"/>
</dbReference>
<keyword evidence="3" id="KW-0820">tRNA-binding</keyword>
<dbReference type="AlphaFoldDB" id="A0A1G2ITI7"/>
<sequence length="637" mass="73029">MKSSELRTKYLNFFEKRGHKIIPSASLVPENDSSTLFISSGMQPLVPYLLGEKHSQGNRLANSQKSLRTEDIDEVGDNLHTTFFEMLGNWSLGDYFKEEQLNWVYEFLIEELKLDAKKLYCTVFRGDEEIGVPKDEESVNILKKIFQKYKIEAKDVDFSEKNGMQNGEIFYYPANKCWWSRSGAPEKMPLGEIGGSDSEIFYDLGAKLKRHENSEFRNLPCHVNCDCGRFVEIGNSVFIEYKKTEKGFEKLKQCNVDFGGGLERMVMVSEGKNNVYETDLFLPIIQKIEELSGKKYQGYKKEFRIIADHIKASTFLLASGIEPSNLGRGYILRRLIRRAIRYGKQLGVEENFIVKIYPSVLEVYDGFYSEIESSRDFIVRQFEIEEEKFEKTLQTGLSELQKMFDGIRALDLITKDVITGKEFFDLFQTYGFPVEMSFEEIESMATKVNYNLEIDKEKIEIEFEEEFKKHQELSRTASAGMFKGGLADNSEQTTKLHTAAHLMLTGLRKVLGDNVAQKGSNITSERLRFDFSHKEKMTSGQIGDVENFVNGIIKKDLQVWFKEMSLNEAKKINAMGVFESKYGEKVKVYFVGKGDENVSREICGGPHVERTGILGHFKITKEESSSSGVRRIKAILE</sequence>
<protein>
    <recommendedName>
        <fullName evidence="2">alanine--tRNA ligase</fullName>
        <ecNumber evidence="2">6.1.1.7</ecNumber>
    </recommendedName>
</protein>
<dbReference type="Pfam" id="PF01411">
    <property type="entry name" value="tRNA-synt_2c"/>
    <property type="match status" value="1"/>
</dbReference>
<dbReference type="EMBL" id="MHPE01000009">
    <property type="protein sequence ID" value="OGZ77438.1"/>
    <property type="molecule type" value="Genomic_DNA"/>
</dbReference>
<keyword evidence="6" id="KW-0067">ATP-binding</keyword>
<evidence type="ECO:0000256" key="1">
    <source>
        <dbReference type="ARBA" id="ARBA00008226"/>
    </source>
</evidence>
<comment type="similarity">
    <text evidence="1">Belongs to the class-II aminoacyl-tRNA synthetase family.</text>
</comment>
<dbReference type="InterPro" id="IPR018163">
    <property type="entry name" value="Thr/Ala-tRNA-synth_IIc_edit"/>
</dbReference>
<keyword evidence="9" id="KW-0030">Aminoacyl-tRNA synthetase</keyword>
<dbReference type="Gene3D" id="3.30.54.20">
    <property type="match status" value="1"/>
</dbReference>
<dbReference type="InterPro" id="IPR002318">
    <property type="entry name" value="Ala-tRNA-lgiase_IIc"/>
</dbReference>
<dbReference type="InterPro" id="IPR045864">
    <property type="entry name" value="aa-tRNA-synth_II/BPL/LPL"/>
</dbReference>
<evidence type="ECO:0000259" key="10">
    <source>
        <dbReference type="PROSITE" id="PS50860"/>
    </source>
</evidence>
<dbReference type="GO" id="GO:0005829">
    <property type="term" value="C:cytosol"/>
    <property type="evidence" value="ECO:0007669"/>
    <property type="project" value="TreeGrafter"/>
</dbReference>
<organism evidence="11 12">
    <name type="scientific">Candidatus Staskawiczbacteria bacterium RIFCSPLOWO2_12_FULL_37_15</name>
    <dbReference type="NCBI Taxonomy" id="1802218"/>
    <lineage>
        <taxon>Bacteria</taxon>
        <taxon>Candidatus Staskawicziibacteriota</taxon>
    </lineage>
</organism>
<proteinExistence type="inferred from homology"/>
<feature type="domain" description="Alanyl-transfer RNA synthetases family profile" evidence="10">
    <location>
        <begin position="1"/>
        <end position="637"/>
    </location>
</feature>
<keyword evidence="4" id="KW-0436">Ligase</keyword>
<dbReference type="InterPro" id="IPR050058">
    <property type="entry name" value="Ala-tRNA_ligase"/>
</dbReference>
<evidence type="ECO:0000256" key="7">
    <source>
        <dbReference type="ARBA" id="ARBA00022884"/>
    </source>
</evidence>
<dbReference type="GO" id="GO:0005524">
    <property type="term" value="F:ATP binding"/>
    <property type="evidence" value="ECO:0007669"/>
    <property type="project" value="UniProtKB-KW"/>
</dbReference>
<evidence type="ECO:0000256" key="8">
    <source>
        <dbReference type="ARBA" id="ARBA00022917"/>
    </source>
</evidence>
<reference evidence="11 12" key="1">
    <citation type="journal article" date="2016" name="Nat. Commun.">
        <title>Thousands of microbial genomes shed light on interconnected biogeochemical processes in an aquifer system.</title>
        <authorList>
            <person name="Anantharaman K."/>
            <person name="Brown C.T."/>
            <person name="Hug L.A."/>
            <person name="Sharon I."/>
            <person name="Castelle C.J."/>
            <person name="Probst A.J."/>
            <person name="Thomas B.C."/>
            <person name="Singh A."/>
            <person name="Wilkins M.J."/>
            <person name="Karaoz U."/>
            <person name="Brodie E.L."/>
            <person name="Williams K.H."/>
            <person name="Hubbard S.S."/>
            <person name="Banfield J.F."/>
        </authorList>
    </citation>
    <scope>NUCLEOTIDE SEQUENCE [LARGE SCALE GENOMIC DNA]</scope>
</reference>
<dbReference type="SUPFAM" id="SSF55681">
    <property type="entry name" value="Class II aaRS and biotin synthetases"/>
    <property type="match status" value="1"/>
</dbReference>
<dbReference type="SMART" id="SM00863">
    <property type="entry name" value="tRNA_SAD"/>
    <property type="match status" value="1"/>
</dbReference>
<evidence type="ECO:0000256" key="6">
    <source>
        <dbReference type="ARBA" id="ARBA00022840"/>
    </source>
</evidence>
<dbReference type="EC" id="6.1.1.7" evidence="2"/>
<comment type="caution">
    <text evidence="11">The sequence shown here is derived from an EMBL/GenBank/DDBJ whole genome shotgun (WGS) entry which is preliminary data.</text>
</comment>
<dbReference type="GO" id="GO:0006419">
    <property type="term" value="P:alanyl-tRNA aminoacylation"/>
    <property type="evidence" value="ECO:0007669"/>
    <property type="project" value="InterPro"/>
</dbReference>
<evidence type="ECO:0000256" key="5">
    <source>
        <dbReference type="ARBA" id="ARBA00022741"/>
    </source>
</evidence>
<dbReference type="Gene3D" id="3.30.980.10">
    <property type="entry name" value="Threonyl-trna Synthetase, Chain A, domain 2"/>
    <property type="match status" value="1"/>
</dbReference>
<dbReference type="Gene3D" id="3.30.930.10">
    <property type="entry name" value="Bira Bifunctional Protein, Domain 2"/>
    <property type="match status" value="1"/>
</dbReference>
<dbReference type="FunFam" id="3.30.980.10:FF:000004">
    <property type="entry name" value="Alanine--tRNA ligase, cytoplasmic"/>
    <property type="match status" value="1"/>
</dbReference>
<dbReference type="Pfam" id="PF07973">
    <property type="entry name" value="tRNA_SAD"/>
    <property type="match status" value="1"/>
</dbReference>
<dbReference type="PANTHER" id="PTHR11777">
    <property type="entry name" value="ALANYL-TRNA SYNTHETASE"/>
    <property type="match status" value="1"/>
</dbReference>
<dbReference type="InterPro" id="IPR018164">
    <property type="entry name" value="Ala-tRNA-synth_IIc_N"/>
</dbReference>
<dbReference type="PROSITE" id="PS50860">
    <property type="entry name" value="AA_TRNA_LIGASE_II_ALA"/>
    <property type="match status" value="1"/>
</dbReference>
<evidence type="ECO:0000313" key="11">
    <source>
        <dbReference type="EMBL" id="OGZ77438.1"/>
    </source>
</evidence>
<keyword evidence="7" id="KW-0694">RNA-binding</keyword>
<dbReference type="CDD" id="cd00673">
    <property type="entry name" value="AlaRS_core"/>
    <property type="match status" value="1"/>
</dbReference>
<evidence type="ECO:0000313" key="12">
    <source>
        <dbReference type="Proteomes" id="UP000178632"/>
    </source>
</evidence>
<dbReference type="SUPFAM" id="SSF101353">
    <property type="entry name" value="Putative anticodon-binding domain of alanyl-tRNA synthetase (AlaRS)"/>
    <property type="match status" value="1"/>
</dbReference>
<dbReference type="PRINTS" id="PR00980">
    <property type="entry name" value="TRNASYNTHALA"/>
</dbReference>
<dbReference type="InterPro" id="IPR018162">
    <property type="entry name" value="Ala-tRNA-ligase_IIc_anticod-bd"/>
</dbReference>
<dbReference type="GO" id="GO:0002161">
    <property type="term" value="F:aminoacyl-tRNA deacylase activity"/>
    <property type="evidence" value="ECO:0007669"/>
    <property type="project" value="TreeGrafter"/>
</dbReference>
<dbReference type="SUPFAM" id="SSF55186">
    <property type="entry name" value="ThrRS/AlaRS common domain"/>
    <property type="match status" value="1"/>
</dbReference>
<name>A0A1G2ITI7_9BACT</name>
<evidence type="ECO:0000256" key="4">
    <source>
        <dbReference type="ARBA" id="ARBA00022598"/>
    </source>
</evidence>
<dbReference type="InterPro" id="IPR018165">
    <property type="entry name" value="Ala-tRNA-synth_IIc_core"/>
</dbReference>